<feature type="region of interest" description="Disordered" evidence="1">
    <location>
        <begin position="26"/>
        <end position="61"/>
    </location>
</feature>
<sequence>ATSAAITSLQRHTTLNIITPLLATQHSSSTPTSASSSHTTTTTPLTTSTTAATPATGPTAATRTTLIKDLQRRDCNSSNLSWWPSEGPCMRSLFCCYDDDEMLDLRGVAHRKPTLHYLEPVYFVTALVPSDTACFANSPGSSRRTAVWISLLVIVEAEFTRLRRVAPFKGLWYLTNISASLCSSRCK</sequence>
<reference evidence="2" key="1">
    <citation type="submission" date="2019-11" db="UniProtKB">
        <authorList>
            <consortium name="WormBaseParasite"/>
        </authorList>
    </citation>
    <scope>IDENTIFICATION</scope>
</reference>
<dbReference type="WBParaSite" id="MCU_014169-RA">
    <property type="protein sequence ID" value="MCU_014169-RA"/>
    <property type="gene ID" value="MCU_014169"/>
</dbReference>
<evidence type="ECO:0000256" key="1">
    <source>
        <dbReference type="SAM" id="MobiDB-lite"/>
    </source>
</evidence>
<dbReference type="AlphaFoldDB" id="A0A5K3G6X4"/>
<name>A0A5K3G6X4_MESCO</name>
<organism evidence="2">
    <name type="scientific">Mesocestoides corti</name>
    <name type="common">Flatworm</name>
    <dbReference type="NCBI Taxonomy" id="53468"/>
    <lineage>
        <taxon>Eukaryota</taxon>
        <taxon>Metazoa</taxon>
        <taxon>Spiralia</taxon>
        <taxon>Lophotrochozoa</taxon>
        <taxon>Platyhelminthes</taxon>
        <taxon>Cestoda</taxon>
        <taxon>Eucestoda</taxon>
        <taxon>Cyclophyllidea</taxon>
        <taxon>Mesocestoididae</taxon>
        <taxon>Mesocestoides</taxon>
    </lineage>
</organism>
<evidence type="ECO:0000313" key="2">
    <source>
        <dbReference type="WBParaSite" id="MCU_014169-RA"/>
    </source>
</evidence>
<proteinExistence type="predicted"/>
<accession>A0A5K3G6X4</accession>
<protein>
    <submittedName>
        <fullName evidence="2">Secreted protein</fullName>
    </submittedName>
</protein>